<evidence type="ECO:0000256" key="4">
    <source>
        <dbReference type="SAM" id="MobiDB-lite"/>
    </source>
</evidence>
<feature type="region of interest" description="Disordered" evidence="4">
    <location>
        <begin position="1"/>
        <end position="54"/>
    </location>
</feature>
<keyword evidence="3" id="KW-0804">Transcription</keyword>
<dbReference type="SMART" id="SM00342">
    <property type="entry name" value="HTH_ARAC"/>
    <property type="match status" value="1"/>
</dbReference>
<sequence length="314" mass="33211">MRSDMNAAYGRTRGPILNEPGVLPRPSPRHTGPMTRFPAPPAGGQSHTERPPDPALRGLVSAVWVQQVAPDAAPYLHRRIPNGAAELVCELGSPPRVVGPLTAPLAHVLAPGAVVVGMRFHPGAFAAVARRPASDLTGLAIDAADVWPATAPLADAADPRAALAAMRRHVLAHAAGPDPLVSQAVRGLMPWRATDVTSLRASLHLSETQLRRRFRAAVGLAPKTLHRLLRFQGLLALVQRSIAQGRKPTGDGIADLALRAGYADQPHLTRECVRLTGLPPRAFLAETRRSCACGHDHAASFAPLLRAEAAASRA</sequence>
<comment type="caution">
    <text evidence="6">The sequence shown here is derived from an EMBL/GenBank/DDBJ whole genome shotgun (WGS) entry which is preliminary data.</text>
</comment>
<protein>
    <submittedName>
        <fullName evidence="6">Helix-turn-helix domain-containing protein</fullName>
    </submittedName>
</protein>
<accession>A0A426V4D8</accession>
<gene>
    <name evidence="6" type="ORF">EIW28_02975</name>
</gene>
<dbReference type="PANTHER" id="PTHR46796">
    <property type="entry name" value="HTH-TYPE TRANSCRIPTIONAL ACTIVATOR RHAS-RELATED"/>
    <property type="match status" value="1"/>
</dbReference>
<keyword evidence="2" id="KW-0238">DNA-binding</keyword>
<evidence type="ECO:0000259" key="5">
    <source>
        <dbReference type="PROSITE" id="PS01124"/>
    </source>
</evidence>
<dbReference type="Proteomes" id="UP000277256">
    <property type="component" value="Unassembled WGS sequence"/>
</dbReference>
<feature type="domain" description="HTH araC/xylS-type" evidence="5">
    <location>
        <begin position="196"/>
        <end position="286"/>
    </location>
</feature>
<dbReference type="InterPro" id="IPR050204">
    <property type="entry name" value="AraC_XylS_family_regulators"/>
</dbReference>
<dbReference type="PROSITE" id="PS01124">
    <property type="entry name" value="HTH_ARAC_FAMILY_2"/>
    <property type="match status" value="1"/>
</dbReference>
<dbReference type="GO" id="GO:0003700">
    <property type="term" value="F:DNA-binding transcription factor activity"/>
    <property type="evidence" value="ECO:0007669"/>
    <property type="project" value="InterPro"/>
</dbReference>
<dbReference type="AlphaFoldDB" id="A0A426V4D8"/>
<dbReference type="Pfam" id="PF20240">
    <property type="entry name" value="DUF6597"/>
    <property type="match status" value="1"/>
</dbReference>
<dbReference type="PANTHER" id="PTHR46796:SF15">
    <property type="entry name" value="BLL1074 PROTEIN"/>
    <property type="match status" value="1"/>
</dbReference>
<evidence type="ECO:0000313" key="6">
    <source>
        <dbReference type="EMBL" id="RRS01737.1"/>
    </source>
</evidence>
<dbReference type="InterPro" id="IPR046532">
    <property type="entry name" value="DUF6597"/>
</dbReference>
<evidence type="ECO:0000256" key="2">
    <source>
        <dbReference type="ARBA" id="ARBA00023125"/>
    </source>
</evidence>
<dbReference type="InterPro" id="IPR018060">
    <property type="entry name" value="HTH_AraC"/>
</dbReference>
<evidence type="ECO:0000256" key="1">
    <source>
        <dbReference type="ARBA" id="ARBA00023015"/>
    </source>
</evidence>
<dbReference type="Gene3D" id="1.10.10.60">
    <property type="entry name" value="Homeodomain-like"/>
    <property type="match status" value="1"/>
</dbReference>
<dbReference type="Pfam" id="PF12833">
    <property type="entry name" value="HTH_18"/>
    <property type="match status" value="1"/>
</dbReference>
<dbReference type="GO" id="GO:0043565">
    <property type="term" value="F:sequence-specific DNA binding"/>
    <property type="evidence" value="ECO:0007669"/>
    <property type="project" value="InterPro"/>
</dbReference>
<keyword evidence="7" id="KW-1185">Reference proteome</keyword>
<proteinExistence type="predicted"/>
<reference evidence="6 7" key="1">
    <citation type="submission" date="2018-12" db="EMBL/GenBank/DDBJ databases">
        <title>Glycomyces sp. YIM 121974 draft genome.</title>
        <authorList>
            <person name="Li Q."/>
        </authorList>
    </citation>
    <scope>NUCLEOTIDE SEQUENCE [LARGE SCALE GENOMIC DNA]</scope>
    <source>
        <strain evidence="6 7">YIM 121974</strain>
    </source>
</reference>
<evidence type="ECO:0000313" key="7">
    <source>
        <dbReference type="Proteomes" id="UP000277256"/>
    </source>
</evidence>
<dbReference type="EMBL" id="RSEB01000001">
    <property type="protein sequence ID" value="RRS01737.1"/>
    <property type="molecule type" value="Genomic_DNA"/>
</dbReference>
<evidence type="ECO:0000256" key="3">
    <source>
        <dbReference type="ARBA" id="ARBA00023163"/>
    </source>
</evidence>
<organism evidence="6 7">
    <name type="scientific">Glycomyces terrestris</name>
    <dbReference type="NCBI Taxonomy" id="2493553"/>
    <lineage>
        <taxon>Bacteria</taxon>
        <taxon>Bacillati</taxon>
        <taxon>Actinomycetota</taxon>
        <taxon>Actinomycetes</taxon>
        <taxon>Glycomycetales</taxon>
        <taxon>Glycomycetaceae</taxon>
        <taxon>Glycomyces</taxon>
    </lineage>
</organism>
<name>A0A426V4D8_9ACTN</name>
<keyword evidence="1" id="KW-0805">Transcription regulation</keyword>